<organism evidence="2 3">
    <name type="scientific">Stereocaulon virgatum</name>
    <dbReference type="NCBI Taxonomy" id="373712"/>
    <lineage>
        <taxon>Eukaryota</taxon>
        <taxon>Fungi</taxon>
        <taxon>Dikarya</taxon>
        <taxon>Ascomycota</taxon>
        <taxon>Pezizomycotina</taxon>
        <taxon>Lecanoromycetes</taxon>
        <taxon>OSLEUM clade</taxon>
        <taxon>Lecanoromycetidae</taxon>
        <taxon>Lecanorales</taxon>
        <taxon>Lecanorineae</taxon>
        <taxon>Stereocaulaceae</taxon>
        <taxon>Stereocaulon</taxon>
    </lineage>
</organism>
<name>A0ABR4A9W6_9LECA</name>
<feature type="region of interest" description="Disordered" evidence="1">
    <location>
        <begin position="1"/>
        <end position="93"/>
    </location>
</feature>
<gene>
    <name evidence="2" type="ORF">N7G274_005082</name>
</gene>
<evidence type="ECO:0000256" key="1">
    <source>
        <dbReference type="SAM" id="MobiDB-lite"/>
    </source>
</evidence>
<dbReference type="Proteomes" id="UP001590950">
    <property type="component" value="Unassembled WGS sequence"/>
</dbReference>
<comment type="caution">
    <text evidence="2">The sequence shown here is derived from an EMBL/GenBank/DDBJ whole genome shotgun (WGS) entry which is preliminary data.</text>
</comment>
<accession>A0ABR4A9W6</accession>
<evidence type="ECO:0000313" key="3">
    <source>
        <dbReference type="Proteomes" id="UP001590950"/>
    </source>
</evidence>
<sequence>MSSPARTISHNKRSHQKSNNPSKQTKKSDETKNARLHRPSPSLPPEDLASCPGDLKVVTRSSTSHASTRKLTKNASGREEILPVPRLHKKNDGHVTKNKAAMCSKFECHKPYRHSMCLDHLSTSNCTANCIDTKPLADIRVPPPAPRPPRLPTPDLSDVEEDELWSCCRSFSGSADRVSHECNDIDSDEGRIWDEMDGKLEAAMLWQKQTRTSSRASGF</sequence>
<proteinExistence type="predicted"/>
<dbReference type="EMBL" id="JBEFKJ010000015">
    <property type="protein sequence ID" value="KAL2041895.1"/>
    <property type="molecule type" value="Genomic_DNA"/>
</dbReference>
<reference evidence="2 3" key="1">
    <citation type="submission" date="2024-09" db="EMBL/GenBank/DDBJ databases">
        <title>Rethinking Asexuality: The Enigmatic Case of Functional Sexual Genes in Lepraria (Stereocaulaceae).</title>
        <authorList>
            <person name="Doellman M."/>
            <person name="Sun Y."/>
            <person name="Barcenas-Pena A."/>
            <person name="Lumbsch H.T."/>
            <person name="Grewe F."/>
        </authorList>
    </citation>
    <scope>NUCLEOTIDE SEQUENCE [LARGE SCALE GENOMIC DNA]</scope>
    <source>
        <strain evidence="2 3">Mercado 3170</strain>
    </source>
</reference>
<keyword evidence="3" id="KW-1185">Reference proteome</keyword>
<evidence type="ECO:0000313" key="2">
    <source>
        <dbReference type="EMBL" id="KAL2041895.1"/>
    </source>
</evidence>
<protein>
    <submittedName>
        <fullName evidence="2">Uncharacterized protein</fullName>
    </submittedName>
</protein>